<evidence type="ECO:0000313" key="1">
    <source>
        <dbReference type="EMBL" id="KAK2162335.1"/>
    </source>
</evidence>
<sequence length="409" mass="46609">MPLSPTPRLHSCRTQNIDLDDGCRPTDIDLEEFLQLKQKQKETVNREITEHCNNRIKNKIGATLWNKTCRQLSLVLSLVPGDSKENTAERDLEKVFNEQEDCLFDRVKNVIEEYKGLFEEAFLLLNVSKTGRYSYDVEKAARDHQLVNYYNAYLNGKETERYPAMHVEIKKYAEIGTNTRHFMKYIAARAKLATIVLNGHGTSSGEIVLEDDSKHLSSEFLKDVHKIWKELHTEEVADKDKVVLPAKVTVVFAQCYGHKYEQDPEHKDAIEVVSLSKDSTPETAYTIMRCGESVIDSVHEELNEYANQNRTGTAPEQSPADCPTGLGAEASHVTPDERLRCELFVPSLFATIGLNHSYSSNFNIMLKEISARWRKYNREAPKTSCHIVQSGLNLLTLNETRDTEQTPVK</sequence>
<reference evidence="1" key="1">
    <citation type="journal article" date="2023" name="Mol. Biol. Evol.">
        <title>Third-Generation Sequencing Reveals the Adaptive Role of the Epigenome in Three Deep-Sea Polychaetes.</title>
        <authorList>
            <person name="Perez M."/>
            <person name="Aroh O."/>
            <person name="Sun Y."/>
            <person name="Lan Y."/>
            <person name="Juniper S.K."/>
            <person name="Young C.R."/>
            <person name="Angers B."/>
            <person name="Qian P.Y."/>
        </authorList>
    </citation>
    <scope>NUCLEOTIDE SEQUENCE</scope>
    <source>
        <strain evidence="1">P08H-3</strain>
    </source>
</reference>
<evidence type="ECO:0000313" key="2">
    <source>
        <dbReference type="Proteomes" id="UP001208570"/>
    </source>
</evidence>
<protein>
    <submittedName>
        <fullName evidence="1">Uncharacterized protein</fullName>
    </submittedName>
</protein>
<proteinExistence type="predicted"/>
<dbReference type="Proteomes" id="UP001208570">
    <property type="component" value="Unassembled WGS sequence"/>
</dbReference>
<accession>A0AAD9K0V2</accession>
<gene>
    <name evidence="1" type="ORF">LSH36_100g06012</name>
</gene>
<organism evidence="1 2">
    <name type="scientific">Paralvinella palmiformis</name>
    <dbReference type="NCBI Taxonomy" id="53620"/>
    <lineage>
        <taxon>Eukaryota</taxon>
        <taxon>Metazoa</taxon>
        <taxon>Spiralia</taxon>
        <taxon>Lophotrochozoa</taxon>
        <taxon>Annelida</taxon>
        <taxon>Polychaeta</taxon>
        <taxon>Sedentaria</taxon>
        <taxon>Canalipalpata</taxon>
        <taxon>Terebellida</taxon>
        <taxon>Terebelliformia</taxon>
        <taxon>Alvinellidae</taxon>
        <taxon>Paralvinella</taxon>
    </lineage>
</organism>
<keyword evidence="2" id="KW-1185">Reference proteome</keyword>
<name>A0AAD9K0V2_9ANNE</name>
<dbReference type="AlphaFoldDB" id="A0AAD9K0V2"/>
<dbReference type="EMBL" id="JAODUP010000100">
    <property type="protein sequence ID" value="KAK2162335.1"/>
    <property type="molecule type" value="Genomic_DNA"/>
</dbReference>
<comment type="caution">
    <text evidence="1">The sequence shown here is derived from an EMBL/GenBank/DDBJ whole genome shotgun (WGS) entry which is preliminary data.</text>
</comment>